<dbReference type="PANTHER" id="PTHR43531">
    <property type="entry name" value="PROTEIN ICFG"/>
    <property type="match status" value="1"/>
</dbReference>
<dbReference type="Pfam" id="PF00015">
    <property type="entry name" value="MCPsignal"/>
    <property type="match status" value="1"/>
</dbReference>
<keyword evidence="4" id="KW-1133">Transmembrane helix</keyword>
<evidence type="ECO:0000256" key="2">
    <source>
        <dbReference type="ARBA" id="ARBA00029447"/>
    </source>
</evidence>
<accession>A0ABW7F580</accession>
<evidence type="ECO:0000256" key="1">
    <source>
        <dbReference type="ARBA" id="ARBA00022481"/>
    </source>
</evidence>
<gene>
    <name evidence="7" type="ORF">ACG00Y_10730</name>
</gene>
<reference evidence="7 8" key="1">
    <citation type="submission" date="2024-08" db="EMBL/GenBank/DDBJ databases">
        <authorList>
            <person name="Lu H."/>
        </authorList>
    </citation>
    <scope>NUCLEOTIDE SEQUENCE [LARGE SCALE GENOMIC DNA]</scope>
    <source>
        <strain evidence="7 8">LYH14W</strain>
    </source>
</reference>
<dbReference type="PROSITE" id="PS50111">
    <property type="entry name" value="CHEMOTAXIS_TRANSDUC_2"/>
    <property type="match status" value="1"/>
</dbReference>
<evidence type="ECO:0000259" key="5">
    <source>
        <dbReference type="PROSITE" id="PS50111"/>
    </source>
</evidence>
<dbReference type="PANTHER" id="PTHR43531:SF14">
    <property type="entry name" value="METHYL-ACCEPTING CHEMOTAXIS PROTEIN I-RELATED"/>
    <property type="match status" value="1"/>
</dbReference>
<dbReference type="EMBL" id="JBIGHV010000004">
    <property type="protein sequence ID" value="MFG6430392.1"/>
    <property type="molecule type" value="Genomic_DNA"/>
</dbReference>
<dbReference type="InterPro" id="IPR004090">
    <property type="entry name" value="Chemotax_Me-accpt_rcpt"/>
</dbReference>
<keyword evidence="3" id="KW-0807">Transducer</keyword>
<dbReference type="Pfam" id="PF12729">
    <property type="entry name" value="4HB_MCP_1"/>
    <property type="match status" value="1"/>
</dbReference>
<dbReference type="Gene3D" id="1.10.287.950">
    <property type="entry name" value="Methyl-accepting chemotaxis protein"/>
    <property type="match status" value="1"/>
</dbReference>
<evidence type="ECO:0000313" key="7">
    <source>
        <dbReference type="EMBL" id="MFG6430392.1"/>
    </source>
</evidence>
<feature type="domain" description="Methyl-accepting transducer" evidence="5">
    <location>
        <begin position="285"/>
        <end position="514"/>
    </location>
</feature>
<comment type="similarity">
    <text evidence="2">Belongs to the methyl-accepting chemotaxis (MCP) protein family.</text>
</comment>
<dbReference type="InterPro" id="IPR004089">
    <property type="entry name" value="MCPsignal_dom"/>
</dbReference>
<evidence type="ECO:0000256" key="3">
    <source>
        <dbReference type="PROSITE-ProRule" id="PRU00284"/>
    </source>
</evidence>
<keyword evidence="1" id="KW-0488">Methylation</keyword>
<dbReference type="PROSITE" id="PS50885">
    <property type="entry name" value="HAMP"/>
    <property type="match status" value="1"/>
</dbReference>
<dbReference type="SMART" id="SM00283">
    <property type="entry name" value="MA"/>
    <property type="match status" value="1"/>
</dbReference>
<proteinExistence type="inferred from homology"/>
<feature type="domain" description="HAMP" evidence="6">
    <location>
        <begin position="236"/>
        <end position="280"/>
    </location>
</feature>
<organism evidence="7 8">
    <name type="scientific">Pelomonas parva</name>
    <dbReference type="NCBI Taxonomy" id="3299032"/>
    <lineage>
        <taxon>Bacteria</taxon>
        <taxon>Pseudomonadati</taxon>
        <taxon>Pseudomonadota</taxon>
        <taxon>Betaproteobacteria</taxon>
        <taxon>Burkholderiales</taxon>
        <taxon>Sphaerotilaceae</taxon>
        <taxon>Roseateles</taxon>
    </lineage>
</organism>
<evidence type="ECO:0000256" key="4">
    <source>
        <dbReference type="SAM" id="Phobius"/>
    </source>
</evidence>
<comment type="caution">
    <text evidence="7">The sequence shown here is derived from an EMBL/GenBank/DDBJ whole genome shotgun (WGS) entry which is preliminary data.</text>
</comment>
<feature type="transmembrane region" description="Helical" evidence="4">
    <location>
        <begin position="204"/>
        <end position="223"/>
    </location>
</feature>
<keyword evidence="8" id="KW-1185">Reference proteome</keyword>
<sequence>MFGPAKGLLAAMRRRFAGLATAHKLALAFGWLLLLSAGLGVASLTSLSRVHEASGVLAQRSLPGAGHLAGARASLLEYREFEVKHSTAADAGYMDEYGEKMGTALKAAQEALTAQAPLIADDEQRGLREGLDKSLKAYLDVATKVVSLGKGGKQEDAKEISEGAGKSNFDDMVTALDKLAAAGFSAGAAAGQKAEAVFIEARRLTWALVGISLLSGLAFAVLLSRSLVGELGGEPREAARQLRAIAEGDLTQQVSVKPADDDSLMASLAQMQQRLASVVAQVRQGAESVATASQEIAMGNSDLSQRTEVQAAALQRTAGSMETLRQQALLSASNAQDASGVATQASGVAAKGGEVVGGVVDTMRGISTSSSRIAEIIGVIDSIAFQTNILALNAAVEAARAGEQGRGFAVVAGEVRSLAQRSATAAKEIKQLISASVDQIQKGSTQVDNAGATMQQVVQAIQKVDRIVNDISAAGAQQAAQVNEVGEAVGEMDQATQQNAALVEQSAAAAESLREQAQQLVAAVAFFRLGR</sequence>
<dbReference type="InterPro" id="IPR003660">
    <property type="entry name" value="HAMP_dom"/>
</dbReference>
<dbReference type="PRINTS" id="PR00260">
    <property type="entry name" value="CHEMTRNSDUCR"/>
</dbReference>
<dbReference type="Proteomes" id="UP001606210">
    <property type="component" value="Unassembled WGS sequence"/>
</dbReference>
<keyword evidence="4" id="KW-0472">Membrane</keyword>
<dbReference type="InterPro" id="IPR024478">
    <property type="entry name" value="HlyB_4HB_MCP"/>
</dbReference>
<evidence type="ECO:0000259" key="6">
    <source>
        <dbReference type="PROSITE" id="PS50885"/>
    </source>
</evidence>
<name>A0ABW7F580_9BURK</name>
<keyword evidence="4" id="KW-0812">Transmembrane</keyword>
<dbReference type="SUPFAM" id="SSF58104">
    <property type="entry name" value="Methyl-accepting chemotaxis protein (MCP) signaling domain"/>
    <property type="match status" value="1"/>
</dbReference>
<evidence type="ECO:0000313" key="8">
    <source>
        <dbReference type="Proteomes" id="UP001606210"/>
    </source>
</evidence>
<protein>
    <submittedName>
        <fullName evidence="7">Methyl-accepting chemotaxis protein</fullName>
    </submittedName>
</protein>
<dbReference type="RefSeq" id="WP_394478631.1">
    <property type="nucleotide sequence ID" value="NZ_JBIGHV010000004.1"/>
</dbReference>
<dbReference type="InterPro" id="IPR051310">
    <property type="entry name" value="MCP_chemotaxis"/>
</dbReference>